<dbReference type="AlphaFoldDB" id="A0A1S3XDN6"/>
<dbReference type="PaxDb" id="4097-A0A1S3XDN6"/>
<name>A0A1S3XDN6_TOBAC</name>
<dbReference type="KEGG" id="nta:107764047"/>
<dbReference type="InterPro" id="IPR045884">
    <property type="entry name" value="At5g59350-like"/>
</dbReference>
<dbReference type="PANTHER" id="PTHR34054">
    <property type="entry name" value="EXPRESSED PROTEIN"/>
    <property type="match status" value="1"/>
</dbReference>
<dbReference type="STRING" id="4097.A0A1S3XDN6"/>
<dbReference type="OrthoDB" id="1707227at2759"/>
<gene>
    <name evidence="2" type="primary">LOC107764047</name>
</gene>
<dbReference type="RefSeq" id="XP_016438060.1">
    <property type="nucleotide sequence ID" value="XM_016582574.1"/>
</dbReference>
<reference evidence="2" key="2">
    <citation type="submission" date="2025-08" db="UniProtKB">
        <authorList>
            <consortium name="RefSeq"/>
        </authorList>
    </citation>
    <scope>IDENTIFICATION</scope>
</reference>
<protein>
    <submittedName>
        <fullName evidence="2">Uncharacterized protein</fullName>
    </submittedName>
</protein>
<dbReference type="Proteomes" id="UP000790787">
    <property type="component" value="Chromosome 17"/>
</dbReference>
<evidence type="ECO:0000313" key="2">
    <source>
        <dbReference type="RefSeq" id="XP_016438060.1"/>
    </source>
</evidence>
<keyword evidence="1" id="KW-1185">Reference proteome</keyword>
<dbReference type="PANTHER" id="PTHR34054:SF13">
    <property type="match status" value="1"/>
</dbReference>
<dbReference type="OMA" id="QVEYDYN"/>
<evidence type="ECO:0000313" key="1">
    <source>
        <dbReference type="Proteomes" id="UP000790787"/>
    </source>
</evidence>
<sequence length="256" mass="29218">MATFGALGIGLSFLLGCMLMGFVAELYYLLWVKKGISKRPTEDQYTTYPTELSSIFCWKRSNSIRQNGTQKVTTIARNQEINGQDQDLELGTNNDLLLKGYGEDDVESSSHQEDYSIKLERYTEDNAELELMRVHNLRFLFTIKEETKEDLESDDGKSRGDRSRKGSRTRSFSDLTLVLTPLSSPPVKSQSLDSYNNQEFKFNPLFESEIDSLKSSPPPKFKFLRDAEEKLIRKVLRNGVNSFQDSIMKLPSSSSF</sequence>
<accession>A0A1S3XDN6</accession>
<dbReference type="GeneID" id="107764047"/>
<proteinExistence type="predicted"/>
<reference evidence="1" key="1">
    <citation type="journal article" date="2014" name="Nat. Commun.">
        <title>The tobacco genome sequence and its comparison with those of tomato and potato.</title>
        <authorList>
            <person name="Sierro N."/>
            <person name="Battey J.N."/>
            <person name="Ouadi S."/>
            <person name="Bakaher N."/>
            <person name="Bovet L."/>
            <person name="Willig A."/>
            <person name="Goepfert S."/>
            <person name="Peitsch M.C."/>
            <person name="Ivanov N.V."/>
        </authorList>
    </citation>
    <scope>NUCLEOTIDE SEQUENCE [LARGE SCALE GENOMIC DNA]</scope>
</reference>
<organism evidence="1 2">
    <name type="scientific">Nicotiana tabacum</name>
    <name type="common">Common tobacco</name>
    <dbReference type="NCBI Taxonomy" id="4097"/>
    <lineage>
        <taxon>Eukaryota</taxon>
        <taxon>Viridiplantae</taxon>
        <taxon>Streptophyta</taxon>
        <taxon>Embryophyta</taxon>
        <taxon>Tracheophyta</taxon>
        <taxon>Spermatophyta</taxon>
        <taxon>Magnoliopsida</taxon>
        <taxon>eudicotyledons</taxon>
        <taxon>Gunneridae</taxon>
        <taxon>Pentapetalae</taxon>
        <taxon>asterids</taxon>
        <taxon>lamiids</taxon>
        <taxon>Solanales</taxon>
        <taxon>Solanaceae</taxon>
        <taxon>Nicotianoideae</taxon>
        <taxon>Nicotianeae</taxon>
        <taxon>Nicotiana</taxon>
    </lineage>
</organism>